<proteinExistence type="predicted"/>
<organism evidence="2 3">
    <name type="scientific">Lasius platythorax</name>
    <dbReference type="NCBI Taxonomy" id="488582"/>
    <lineage>
        <taxon>Eukaryota</taxon>
        <taxon>Metazoa</taxon>
        <taxon>Ecdysozoa</taxon>
        <taxon>Arthropoda</taxon>
        <taxon>Hexapoda</taxon>
        <taxon>Insecta</taxon>
        <taxon>Pterygota</taxon>
        <taxon>Neoptera</taxon>
        <taxon>Endopterygota</taxon>
        <taxon>Hymenoptera</taxon>
        <taxon>Apocrita</taxon>
        <taxon>Aculeata</taxon>
        <taxon>Formicoidea</taxon>
        <taxon>Formicidae</taxon>
        <taxon>Formicinae</taxon>
        <taxon>Lasius</taxon>
        <taxon>Lasius</taxon>
    </lineage>
</organism>
<keyword evidence="3" id="KW-1185">Reference proteome</keyword>
<reference evidence="2" key="1">
    <citation type="submission" date="2024-04" db="EMBL/GenBank/DDBJ databases">
        <authorList>
            <consortium name="Molecular Ecology Group"/>
        </authorList>
    </citation>
    <scope>NUCLEOTIDE SEQUENCE</scope>
</reference>
<feature type="compositionally biased region" description="Basic and acidic residues" evidence="1">
    <location>
        <begin position="1"/>
        <end position="14"/>
    </location>
</feature>
<dbReference type="Proteomes" id="UP001497644">
    <property type="component" value="Unassembled WGS sequence"/>
</dbReference>
<feature type="region of interest" description="Disordered" evidence="1">
    <location>
        <begin position="1"/>
        <end position="27"/>
    </location>
</feature>
<protein>
    <submittedName>
        <fullName evidence="2">Uncharacterized protein</fullName>
    </submittedName>
</protein>
<sequence length="66" mass="7512">MIADKEVDVEEARQPPKTKRSLSVGSQTAWRPLNKAKEPIYNCVTFATDCPVTPTWHIDVIEQKSR</sequence>
<evidence type="ECO:0000313" key="3">
    <source>
        <dbReference type="Proteomes" id="UP001497644"/>
    </source>
</evidence>
<comment type="caution">
    <text evidence="2">The sequence shown here is derived from an EMBL/GenBank/DDBJ whole genome shotgun (WGS) entry which is preliminary data.</text>
</comment>
<evidence type="ECO:0000313" key="2">
    <source>
        <dbReference type="EMBL" id="CAL1671849.1"/>
    </source>
</evidence>
<dbReference type="EMBL" id="CAXIPU020000424">
    <property type="protein sequence ID" value="CAL1671849.1"/>
    <property type="molecule type" value="Genomic_DNA"/>
</dbReference>
<evidence type="ECO:0000256" key="1">
    <source>
        <dbReference type="SAM" id="MobiDB-lite"/>
    </source>
</evidence>
<accession>A0AAV2MWZ2</accession>
<name>A0AAV2MWZ2_9HYME</name>
<dbReference type="AlphaFoldDB" id="A0AAV2MWZ2"/>
<gene>
    <name evidence="2" type="ORF">LPLAT_LOCUS5269</name>
</gene>